<dbReference type="GeneID" id="7452996"/>
<gene>
    <name evidence="2" type="ORF">THAPSDRAFT_24615</name>
</gene>
<evidence type="ECO:0000313" key="3">
    <source>
        <dbReference type="Proteomes" id="UP000001449"/>
    </source>
</evidence>
<evidence type="ECO:0000313" key="2">
    <source>
        <dbReference type="EMBL" id="EED89254.1"/>
    </source>
</evidence>
<reference evidence="2 3" key="2">
    <citation type="journal article" date="2008" name="Nature">
        <title>The Phaeodactylum genome reveals the evolutionary history of diatom genomes.</title>
        <authorList>
            <person name="Bowler C."/>
            <person name="Allen A.E."/>
            <person name="Badger J.H."/>
            <person name="Grimwood J."/>
            <person name="Jabbari K."/>
            <person name="Kuo A."/>
            <person name="Maheswari U."/>
            <person name="Martens C."/>
            <person name="Maumus F."/>
            <person name="Otillar R.P."/>
            <person name="Rayko E."/>
            <person name="Salamov A."/>
            <person name="Vandepoele K."/>
            <person name="Beszteri B."/>
            <person name="Gruber A."/>
            <person name="Heijde M."/>
            <person name="Katinka M."/>
            <person name="Mock T."/>
            <person name="Valentin K."/>
            <person name="Verret F."/>
            <person name="Berges J.A."/>
            <person name="Brownlee C."/>
            <person name="Cadoret J.P."/>
            <person name="Chiovitti A."/>
            <person name="Choi C.J."/>
            <person name="Coesel S."/>
            <person name="De Martino A."/>
            <person name="Detter J.C."/>
            <person name="Durkin C."/>
            <person name="Falciatore A."/>
            <person name="Fournet J."/>
            <person name="Haruta M."/>
            <person name="Huysman M.J."/>
            <person name="Jenkins B.D."/>
            <person name="Jiroutova K."/>
            <person name="Jorgensen R.E."/>
            <person name="Joubert Y."/>
            <person name="Kaplan A."/>
            <person name="Kroger N."/>
            <person name="Kroth P.G."/>
            <person name="La Roche J."/>
            <person name="Lindquist E."/>
            <person name="Lommer M."/>
            <person name="Martin-Jezequel V."/>
            <person name="Lopez P.J."/>
            <person name="Lucas S."/>
            <person name="Mangogna M."/>
            <person name="McGinnis K."/>
            <person name="Medlin L.K."/>
            <person name="Montsant A."/>
            <person name="Oudot-Le Secq M.P."/>
            <person name="Napoli C."/>
            <person name="Obornik M."/>
            <person name="Parker M.S."/>
            <person name="Petit J.L."/>
            <person name="Porcel B.M."/>
            <person name="Poulsen N."/>
            <person name="Robison M."/>
            <person name="Rychlewski L."/>
            <person name="Rynearson T.A."/>
            <person name="Schmutz J."/>
            <person name="Shapiro H."/>
            <person name="Siaut M."/>
            <person name="Stanley M."/>
            <person name="Sussman M.R."/>
            <person name="Taylor A.R."/>
            <person name="Vardi A."/>
            <person name="von Dassow P."/>
            <person name="Vyverman W."/>
            <person name="Willis A."/>
            <person name="Wyrwicz L.S."/>
            <person name="Rokhsar D.S."/>
            <person name="Weissenbach J."/>
            <person name="Armbrust E.V."/>
            <person name="Green B.R."/>
            <person name="Van de Peer Y."/>
            <person name="Grigoriev I.V."/>
        </authorList>
    </citation>
    <scope>NUCLEOTIDE SEQUENCE [LARGE SCALE GENOMIC DNA]</scope>
    <source>
        <strain evidence="2 3">CCMP1335</strain>
    </source>
</reference>
<evidence type="ECO:0000256" key="1">
    <source>
        <dbReference type="SAM" id="MobiDB-lite"/>
    </source>
</evidence>
<protein>
    <submittedName>
        <fullName evidence="2">Uncharacterized protein</fullName>
    </submittedName>
</protein>
<organism evidence="2 3">
    <name type="scientific">Thalassiosira pseudonana</name>
    <name type="common">Marine diatom</name>
    <name type="synonym">Cyclotella nana</name>
    <dbReference type="NCBI Taxonomy" id="35128"/>
    <lineage>
        <taxon>Eukaryota</taxon>
        <taxon>Sar</taxon>
        <taxon>Stramenopiles</taxon>
        <taxon>Ochrophyta</taxon>
        <taxon>Bacillariophyta</taxon>
        <taxon>Coscinodiscophyceae</taxon>
        <taxon>Thalassiosirophycidae</taxon>
        <taxon>Thalassiosirales</taxon>
        <taxon>Thalassiosiraceae</taxon>
        <taxon>Thalassiosira</taxon>
    </lineage>
</organism>
<keyword evidence="3" id="KW-1185">Reference proteome</keyword>
<dbReference type="EMBL" id="CM000648">
    <property type="protein sequence ID" value="EED89254.1"/>
    <property type="molecule type" value="Genomic_DNA"/>
</dbReference>
<proteinExistence type="predicted"/>
<accession>B8CB48</accession>
<dbReference type="PaxDb" id="35128-Thaps24615"/>
<feature type="region of interest" description="Disordered" evidence="1">
    <location>
        <begin position="54"/>
        <end position="87"/>
    </location>
</feature>
<name>B8CB48_THAPS</name>
<dbReference type="Proteomes" id="UP000001449">
    <property type="component" value="Chromosome 13"/>
</dbReference>
<dbReference type="KEGG" id="tps:THAPSDRAFT_24615"/>
<dbReference type="InParanoid" id="B8CB48"/>
<sequence>MSSPITNTITNQQHGFSGLSLLMEAADHHMANNNNVNHSSSPKKASSTINMYGKRAADPSATSKPRGSLPPKKRVKFNASSSARVGPTTPREYLQKVARITGSTRATHQHNQNQTMAPRVDRYYFTNSNENTPIRRSISLHLSTVQSKSESPLQDVKNHPNCQPQKTMHQKILESLKTKMEFM</sequence>
<dbReference type="RefSeq" id="XP_002293518.1">
    <property type="nucleotide sequence ID" value="XM_002293482.1"/>
</dbReference>
<reference evidence="2 3" key="1">
    <citation type="journal article" date="2004" name="Science">
        <title>The genome of the diatom Thalassiosira pseudonana: ecology, evolution, and metabolism.</title>
        <authorList>
            <person name="Armbrust E.V."/>
            <person name="Berges J.A."/>
            <person name="Bowler C."/>
            <person name="Green B.R."/>
            <person name="Martinez D."/>
            <person name="Putnam N.H."/>
            <person name="Zhou S."/>
            <person name="Allen A.E."/>
            <person name="Apt K.E."/>
            <person name="Bechner M."/>
            <person name="Brzezinski M.A."/>
            <person name="Chaal B.K."/>
            <person name="Chiovitti A."/>
            <person name="Davis A.K."/>
            <person name="Demarest M.S."/>
            <person name="Detter J.C."/>
            <person name="Glavina T."/>
            <person name="Goodstein D."/>
            <person name="Hadi M.Z."/>
            <person name="Hellsten U."/>
            <person name="Hildebrand M."/>
            <person name="Jenkins B.D."/>
            <person name="Jurka J."/>
            <person name="Kapitonov V.V."/>
            <person name="Kroger N."/>
            <person name="Lau W.W."/>
            <person name="Lane T.W."/>
            <person name="Larimer F.W."/>
            <person name="Lippmeier J.C."/>
            <person name="Lucas S."/>
            <person name="Medina M."/>
            <person name="Montsant A."/>
            <person name="Obornik M."/>
            <person name="Parker M.S."/>
            <person name="Palenik B."/>
            <person name="Pazour G.J."/>
            <person name="Richardson P.M."/>
            <person name="Rynearson T.A."/>
            <person name="Saito M.A."/>
            <person name="Schwartz D.C."/>
            <person name="Thamatrakoln K."/>
            <person name="Valentin K."/>
            <person name="Vardi A."/>
            <person name="Wilkerson F.P."/>
            <person name="Rokhsar D.S."/>
        </authorList>
    </citation>
    <scope>NUCLEOTIDE SEQUENCE [LARGE SCALE GENOMIC DNA]</scope>
    <source>
        <strain evidence="2 3">CCMP1335</strain>
    </source>
</reference>
<dbReference type="HOGENOM" id="CLU_1477948_0_0_1"/>
<dbReference type="AlphaFoldDB" id="B8CB48"/>